<evidence type="ECO:0000313" key="1">
    <source>
        <dbReference type="EMBL" id="KAL2339229.1"/>
    </source>
</evidence>
<proteinExistence type="predicted"/>
<organism evidence="1 2">
    <name type="scientific">Flemingia macrophylla</name>
    <dbReference type="NCBI Taxonomy" id="520843"/>
    <lineage>
        <taxon>Eukaryota</taxon>
        <taxon>Viridiplantae</taxon>
        <taxon>Streptophyta</taxon>
        <taxon>Embryophyta</taxon>
        <taxon>Tracheophyta</taxon>
        <taxon>Spermatophyta</taxon>
        <taxon>Magnoliopsida</taxon>
        <taxon>eudicotyledons</taxon>
        <taxon>Gunneridae</taxon>
        <taxon>Pentapetalae</taxon>
        <taxon>rosids</taxon>
        <taxon>fabids</taxon>
        <taxon>Fabales</taxon>
        <taxon>Fabaceae</taxon>
        <taxon>Papilionoideae</taxon>
        <taxon>50 kb inversion clade</taxon>
        <taxon>NPAAA clade</taxon>
        <taxon>indigoferoid/millettioid clade</taxon>
        <taxon>Phaseoleae</taxon>
        <taxon>Flemingia</taxon>
    </lineage>
</organism>
<keyword evidence="2" id="KW-1185">Reference proteome</keyword>
<comment type="caution">
    <text evidence="1">The sequence shown here is derived from an EMBL/GenBank/DDBJ whole genome shotgun (WGS) entry which is preliminary data.</text>
</comment>
<sequence>MLRMSRMERLQRGQVPLFNQSSLEQTLQKVCPQGMKAAPLFLPMHTQHTQSDPPFSALSVSSNSRINDTFLASPSSSSRYCRSAASAAARFMPEFRPGSSTWACWAERKGQAAPQQGIPLNLSRSFSVRLLRWPPSVNRPRIVLASLSLPTDSCSITPS</sequence>
<name>A0ABD1MTS9_9FABA</name>
<dbReference type="Proteomes" id="UP001603857">
    <property type="component" value="Unassembled WGS sequence"/>
</dbReference>
<dbReference type="EMBL" id="JBGMDY010000004">
    <property type="protein sequence ID" value="KAL2339229.1"/>
    <property type="molecule type" value="Genomic_DNA"/>
</dbReference>
<protein>
    <submittedName>
        <fullName evidence="1">Uncharacterized protein</fullName>
    </submittedName>
</protein>
<reference evidence="1 2" key="1">
    <citation type="submission" date="2024-08" db="EMBL/GenBank/DDBJ databases">
        <title>Insights into the chromosomal genome structure of Flemingia macrophylla.</title>
        <authorList>
            <person name="Ding Y."/>
            <person name="Zhao Y."/>
            <person name="Bi W."/>
            <person name="Wu M."/>
            <person name="Zhao G."/>
            <person name="Gong Y."/>
            <person name="Li W."/>
            <person name="Zhang P."/>
        </authorList>
    </citation>
    <scope>NUCLEOTIDE SEQUENCE [LARGE SCALE GENOMIC DNA]</scope>
    <source>
        <strain evidence="1">DYQJB</strain>
        <tissue evidence="1">Leaf</tissue>
    </source>
</reference>
<evidence type="ECO:0000313" key="2">
    <source>
        <dbReference type="Proteomes" id="UP001603857"/>
    </source>
</evidence>
<dbReference type="AlphaFoldDB" id="A0ABD1MTS9"/>
<accession>A0ABD1MTS9</accession>
<gene>
    <name evidence="1" type="ORF">Fmac_013675</name>
</gene>